<keyword evidence="3" id="KW-1185">Reference proteome</keyword>
<dbReference type="EMBL" id="JAVREK010000003">
    <property type="protein sequence ID" value="MDT0301210.1"/>
    <property type="molecule type" value="Genomic_DNA"/>
</dbReference>
<evidence type="ECO:0008006" key="4">
    <source>
        <dbReference type="Google" id="ProtNLM"/>
    </source>
</evidence>
<evidence type="ECO:0000313" key="3">
    <source>
        <dbReference type="Proteomes" id="UP001183226"/>
    </source>
</evidence>
<feature type="transmembrane region" description="Helical" evidence="1">
    <location>
        <begin position="90"/>
        <end position="113"/>
    </location>
</feature>
<gene>
    <name evidence="2" type="ORF">RM446_03685</name>
</gene>
<keyword evidence="1" id="KW-0812">Transmembrane</keyword>
<dbReference type="Proteomes" id="UP001183226">
    <property type="component" value="Unassembled WGS sequence"/>
</dbReference>
<keyword evidence="1" id="KW-1133">Transmembrane helix</keyword>
<evidence type="ECO:0000313" key="2">
    <source>
        <dbReference type="EMBL" id="MDT0301210.1"/>
    </source>
</evidence>
<keyword evidence="1" id="KW-0472">Membrane</keyword>
<protein>
    <recommendedName>
        <fullName evidence="4">DUF4064 domain-containing protein</fullName>
    </recommendedName>
</protein>
<accession>A0ABU2KPJ4</accession>
<reference evidence="3" key="1">
    <citation type="submission" date="2023-07" db="EMBL/GenBank/DDBJ databases">
        <title>30 novel species of actinomycetes from the DSMZ collection.</title>
        <authorList>
            <person name="Nouioui I."/>
        </authorList>
    </citation>
    <scope>NUCLEOTIDE SEQUENCE [LARGE SCALE GENOMIC DNA]</scope>
    <source>
        <strain evidence="3">DSM 45055</strain>
    </source>
</reference>
<comment type="caution">
    <text evidence="2">The sequence shown here is derived from an EMBL/GenBank/DDBJ whole genome shotgun (WGS) entry which is preliminary data.</text>
</comment>
<proteinExistence type="predicted"/>
<evidence type="ECO:0000256" key="1">
    <source>
        <dbReference type="SAM" id="Phobius"/>
    </source>
</evidence>
<feature type="transmembrane region" description="Helical" evidence="1">
    <location>
        <begin position="12"/>
        <end position="38"/>
    </location>
</feature>
<organism evidence="2 3">
    <name type="scientific">Streptomonospora wellingtoniae</name>
    <dbReference type="NCBI Taxonomy" id="3075544"/>
    <lineage>
        <taxon>Bacteria</taxon>
        <taxon>Bacillati</taxon>
        <taxon>Actinomycetota</taxon>
        <taxon>Actinomycetes</taxon>
        <taxon>Streptosporangiales</taxon>
        <taxon>Nocardiopsidaceae</taxon>
        <taxon>Streptomonospora</taxon>
    </lineage>
</organism>
<sequence>MASKAGVPGMLTTALVLGIVGGVFGIISALLALLAGGLGAAFEAEGSGEVVGLGFAAVFIGVVGIVGGALARGASKTAALLLLLSGLGGFIAVSMAWLVAGPLLIIGAFLAWFGRRKMRAARAQRPTPEPNPVL</sequence>
<feature type="transmembrane region" description="Helical" evidence="1">
    <location>
        <begin position="50"/>
        <end position="70"/>
    </location>
</feature>
<name>A0ABU2KPJ4_9ACTN</name>